<evidence type="ECO:0000313" key="3">
    <source>
        <dbReference type="Proteomes" id="UP000740883"/>
    </source>
</evidence>
<dbReference type="EMBL" id="SBJO01000055">
    <property type="protein sequence ID" value="KAF9763760.1"/>
    <property type="molecule type" value="Genomic_DNA"/>
</dbReference>
<reference evidence="2 3" key="1">
    <citation type="journal article" date="2020" name="Genome Biol. Evol.">
        <title>Comparative genomics of strictly vertically transmitted, feminizing microsporidia endosymbionts of amphipod crustaceans.</title>
        <authorList>
            <person name="Cormier A."/>
            <person name="Chebbi M.A."/>
            <person name="Giraud I."/>
            <person name="Wattier R."/>
            <person name="Teixeira M."/>
            <person name="Gilbert C."/>
            <person name="Rigaud T."/>
            <person name="Cordaux R."/>
        </authorList>
    </citation>
    <scope>NUCLEOTIDE SEQUENCE [LARGE SCALE GENOMIC DNA]</scope>
    <source>
        <strain evidence="2 3">Ou3-Ou53</strain>
    </source>
</reference>
<feature type="region of interest" description="Disordered" evidence="1">
    <location>
        <begin position="1"/>
        <end position="25"/>
    </location>
</feature>
<protein>
    <submittedName>
        <fullName evidence="2">Uncharacterized protein</fullName>
    </submittedName>
</protein>
<proteinExistence type="predicted"/>
<evidence type="ECO:0000256" key="1">
    <source>
        <dbReference type="SAM" id="MobiDB-lite"/>
    </source>
</evidence>
<dbReference type="Proteomes" id="UP000740883">
    <property type="component" value="Unassembled WGS sequence"/>
</dbReference>
<name>A0A9P6H1V7_9MICR</name>
<gene>
    <name evidence="2" type="ORF">NGRA_1055</name>
</gene>
<dbReference type="OrthoDB" id="2192627at2759"/>
<dbReference type="AlphaFoldDB" id="A0A9P6H1V7"/>
<sequence>MRRITDMRSKKIKPPENKEDGLHKDTEERISRLNCDVLHVLERYESRLKIKSKLLKVKKVFKPSYERHLFHSEPFPFKIDIFPFINLETIIIKNSPYLELDVFSRRALKTLYLSNIPKISLSVELKIEEIYLKNIEIELEDILKLLGSPALKAIHLNKVHIYSNDKNICDRVPTENRHRSSSTILSYNELENNMVSSESAVQHMMSFTSVDDSGYRHYNIDLQSTQTNSVSYKVACQIKNNPHIKTCSFNNTNIALSPIIETRLLNHFSSFTFVSKLHYLFLSYNSSVFNFLETNVEIDCNFLDLKNLERISVENFHMLRDFNLSNIRSLEILNSSICEKMTSKILTECQQLTELSFVSCIFNNNSFFRIIDMFKESLRKINLKDSVLPYDSLDYLKTHLINCKVICRDGSVYKIR</sequence>
<accession>A0A9P6H1V7</accession>
<evidence type="ECO:0000313" key="2">
    <source>
        <dbReference type="EMBL" id="KAF9763760.1"/>
    </source>
</evidence>
<organism evidence="2 3">
    <name type="scientific">Nosema granulosis</name>
    <dbReference type="NCBI Taxonomy" id="83296"/>
    <lineage>
        <taxon>Eukaryota</taxon>
        <taxon>Fungi</taxon>
        <taxon>Fungi incertae sedis</taxon>
        <taxon>Microsporidia</taxon>
        <taxon>Nosematidae</taxon>
        <taxon>Nosema</taxon>
    </lineage>
</organism>
<keyword evidence="3" id="KW-1185">Reference proteome</keyword>
<comment type="caution">
    <text evidence="2">The sequence shown here is derived from an EMBL/GenBank/DDBJ whole genome shotgun (WGS) entry which is preliminary data.</text>
</comment>